<dbReference type="SUPFAM" id="SSF49384">
    <property type="entry name" value="Carbohydrate-binding domain"/>
    <property type="match status" value="1"/>
</dbReference>
<evidence type="ECO:0000313" key="4">
    <source>
        <dbReference type="Proteomes" id="UP001162780"/>
    </source>
</evidence>
<proteinExistence type="predicted"/>
<keyword evidence="4" id="KW-1185">Reference proteome</keyword>
<name>A0ABY7GKZ9_9GAMM</name>
<keyword evidence="1" id="KW-0812">Transmembrane</keyword>
<evidence type="ECO:0000313" key="3">
    <source>
        <dbReference type="EMBL" id="WAR45171.1"/>
    </source>
</evidence>
<keyword evidence="1" id="KW-1133">Transmembrane helix</keyword>
<dbReference type="Proteomes" id="UP001162780">
    <property type="component" value="Chromosome"/>
</dbReference>
<dbReference type="EMBL" id="CP113517">
    <property type="protein sequence ID" value="WAR45171.1"/>
    <property type="molecule type" value="Genomic_DNA"/>
</dbReference>
<dbReference type="Gene3D" id="2.60.40.680">
    <property type="match status" value="1"/>
</dbReference>
<feature type="transmembrane region" description="Helical" evidence="1">
    <location>
        <begin position="169"/>
        <end position="189"/>
    </location>
</feature>
<dbReference type="RefSeq" id="WP_255190140.1">
    <property type="nucleotide sequence ID" value="NZ_CP113517.1"/>
</dbReference>
<evidence type="ECO:0000256" key="1">
    <source>
        <dbReference type="SAM" id="Phobius"/>
    </source>
</evidence>
<sequence length="195" mass="20479">MHNQNTRRFSLFCGLLTLLLFGPQASASLTNVVRFSQGDHLAVASGELLTIDLIGENFTLAPDGAAFSLQWDPGVLSYVSSAVANPPWESSFINEAHAASGLIDYAFMSITNGSNAGSDFGIARFTFSVLGNAGDISALALGNDAYSIGFLKGVTGLDVNFVNSQVQVVPLPAAAWMFGAGLVGMAGSMKRRRPK</sequence>
<dbReference type="InterPro" id="IPR008965">
    <property type="entry name" value="CBM2/CBM3_carb-bd_dom_sf"/>
</dbReference>
<evidence type="ECO:0000256" key="2">
    <source>
        <dbReference type="SAM" id="SignalP"/>
    </source>
</evidence>
<feature type="chain" id="PRO_5045740440" description="Secreted protein" evidence="2">
    <location>
        <begin position="28"/>
        <end position="195"/>
    </location>
</feature>
<keyword evidence="2" id="KW-0732">Signal</keyword>
<keyword evidence="1" id="KW-0472">Membrane</keyword>
<gene>
    <name evidence="3" type="ORF">NM686_001285</name>
</gene>
<dbReference type="CDD" id="cd08547">
    <property type="entry name" value="Type_II_cohesin"/>
    <property type="match status" value="1"/>
</dbReference>
<reference evidence="3" key="1">
    <citation type="submission" date="2022-11" db="EMBL/GenBank/DDBJ databases">
        <title>Methylomonas rapida sp. nov., Carotenoid-Producing Obligate Methanotrophs with High Growth Characteristics and Biotechnological Potential.</title>
        <authorList>
            <person name="Tikhonova E.N."/>
            <person name="Suleimanov R.Z."/>
            <person name="Miroshnikov K."/>
            <person name="Oshkin I.Y."/>
            <person name="Belova S.E."/>
            <person name="Danilova O.V."/>
            <person name="Ashikhmin A."/>
            <person name="Konopkin A."/>
            <person name="But S.Y."/>
            <person name="Khmelenina V.N."/>
            <person name="Kuznetsov N."/>
            <person name="Pimenov N.V."/>
            <person name="Dedysh S.N."/>
        </authorList>
    </citation>
    <scope>NUCLEOTIDE SEQUENCE</scope>
    <source>
        <strain evidence="3">MP1</strain>
    </source>
</reference>
<protein>
    <recommendedName>
        <fullName evidence="5">Secreted protein</fullName>
    </recommendedName>
</protein>
<feature type="signal peptide" evidence="2">
    <location>
        <begin position="1"/>
        <end position="27"/>
    </location>
</feature>
<accession>A0ABY7GKZ9</accession>
<evidence type="ECO:0008006" key="5">
    <source>
        <dbReference type="Google" id="ProtNLM"/>
    </source>
</evidence>
<organism evidence="3 4">
    <name type="scientific">Methylomonas rapida</name>
    <dbReference type="NCBI Taxonomy" id="2963939"/>
    <lineage>
        <taxon>Bacteria</taxon>
        <taxon>Pseudomonadati</taxon>
        <taxon>Pseudomonadota</taxon>
        <taxon>Gammaproteobacteria</taxon>
        <taxon>Methylococcales</taxon>
        <taxon>Methylococcaceae</taxon>
        <taxon>Methylomonas</taxon>
    </lineage>
</organism>